<protein>
    <submittedName>
        <fullName evidence="2">DNA double-strand break repair nuclease NurA</fullName>
    </submittedName>
</protein>
<proteinExistence type="predicted"/>
<accession>A0ABT0C853</accession>
<keyword evidence="3" id="KW-1185">Reference proteome</keyword>
<evidence type="ECO:0000313" key="3">
    <source>
        <dbReference type="Proteomes" id="UP000830835"/>
    </source>
</evidence>
<dbReference type="EMBL" id="JAFIRA010000005">
    <property type="protein sequence ID" value="MCJ2541965.1"/>
    <property type="molecule type" value="Genomic_DNA"/>
</dbReference>
<comment type="caution">
    <text evidence="2">The sequence shown here is derived from an EMBL/GenBank/DDBJ whole genome shotgun (WGS) entry which is preliminary data.</text>
</comment>
<evidence type="ECO:0000313" key="2">
    <source>
        <dbReference type="EMBL" id="MCJ2541965.1"/>
    </source>
</evidence>
<feature type="domain" description="NurA" evidence="1">
    <location>
        <begin position="84"/>
        <end position="359"/>
    </location>
</feature>
<dbReference type="InterPro" id="IPR018977">
    <property type="entry name" value="NurA_domain"/>
</dbReference>
<organism evidence="2 3">
    <name type="scientific">Thermostichus vulcanus str. 'Rupite'</name>
    <dbReference type="NCBI Taxonomy" id="2813851"/>
    <lineage>
        <taxon>Bacteria</taxon>
        <taxon>Bacillati</taxon>
        <taxon>Cyanobacteriota</taxon>
        <taxon>Cyanophyceae</taxon>
        <taxon>Thermostichales</taxon>
        <taxon>Thermostichaceae</taxon>
        <taxon>Thermostichus</taxon>
    </lineage>
</organism>
<dbReference type="RefSeq" id="WP_244349178.1">
    <property type="nucleotide sequence ID" value="NZ_JAFIRA010000005.1"/>
</dbReference>
<dbReference type="Proteomes" id="UP000830835">
    <property type="component" value="Unassembled WGS sequence"/>
</dbReference>
<dbReference type="SMART" id="SM00933">
    <property type="entry name" value="NurA"/>
    <property type="match status" value="1"/>
</dbReference>
<dbReference type="Pfam" id="PF09376">
    <property type="entry name" value="NurA"/>
    <property type="match status" value="1"/>
</dbReference>
<reference evidence="2" key="1">
    <citation type="submission" date="2021-02" db="EMBL/GenBank/DDBJ databases">
        <title>The CRISPR/cas machinery reduction and long-range gene transfer in the hot spring cyanobacterium Synechococcus.</title>
        <authorList>
            <person name="Dvorak P."/>
            <person name="Jahodarova E."/>
            <person name="Hasler P."/>
            <person name="Poulickova A."/>
        </authorList>
    </citation>
    <scope>NUCLEOTIDE SEQUENCE</scope>
    <source>
        <strain evidence="2">Rupite</strain>
    </source>
</reference>
<gene>
    <name evidence="2" type="ORF">JX360_03430</name>
</gene>
<evidence type="ECO:0000259" key="1">
    <source>
        <dbReference type="SMART" id="SM00933"/>
    </source>
</evidence>
<sequence>MLDLVKLSGQIPGLTQHLQQEAKASQKRLQQALHILEQLQQEPQVWQSRYADWGSHLSFTCASPAEPPQTWGSQAKIEPLKGRHTVVATDGSQIVPNHHEIAYCSLINVGRVVLHYGTQQWPLLDSLPVLLYRSAELQHNSGLRAEEVLALRRTQAEWEELAQLALAVPRRRTTLALVDGSLIPWGLESLAAEEQRLWLDPLLAVLERLRAARIPLVGYISASRSSETVNYLRLGLCPFLSCECHRYCSSEQAPPCQPFAPLPDRIFWGSLLQPGERSPIWRSGAKVLAPFGEHHIHCCYLNVSQGSLEEAEIARVEFPAWVAQDAQLLQRALAGVLSQVQKGFGYPVALAEAHHLAVVRGGDRQRFFALIEQELIRTGLRNVAVSRKEAQKRGGIA</sequence>
<name>A0ABT0C853_THEVL</name>